<evidence type="ECO:0000313" key="2">
    <source>
        <dbReference type="Proteomes" id="UP000886501"/>
    </source>
</evidence>
<name>A0ACB6Z5V0_THEGA</name>
<keyword evidence="2" id="KW-1185">Reference proteome</keyword>
<proteinExistence type="predicted"/>
<protein>
    <submittedName>
        <fullName evidence="1">Uncharacterized protein</fullName>
    </submittedName>
</protein>
<reference evidence="1" key="2">
    <citation type="journal article" date="2020" name="Nat. Commun.">
        <title>Large-scale genome sequencing of mycorrhizal fungi provides insights into the early evolution of symbiotic traits.</title>
        <authorList>
            <person name="Miyauchi S."/>
            <person name="Kiss E."/>
            <person name="Kuo A."/>
            <person name="Drula E."/>
            <person name="Kohler A."/>
            <person name="Sanchez-Garcia M."/>
            <person name="Morin E."/>
            <person name="Andreopoulos B."/>
            <person name="Barry K.W."/>
            <person name="Bonito G."/>
            <person name="Buee M."/>
            <person name="Carver A."/>
            <person name="Chen C."/>
            <person name="Cichocki N."/>
            <person name="Clum A."/>
            <person name="Culley D."/>
            <person name="Crous P.W."/>
            <person name="Fauchery L."/>
            <person name="Girlanda M."/>
            <person name="Hayes R.D."/>
            <person name="Keri Z."/>
            <person name="LaButti K."/>
            <person name="Lipzen A."/>
            <person name="Lombard V."/>
            <person name="Magnuson J."/>
            <person name="Maillard F."/>
            <person name="Murat C."/>
            <person name="Nolan M."/>
            <person name="Ohm R.A."/>
            <person name="Pangilinan J."/>
            <person name="Pereira M.F."/>
            <person name="Perotto S."/>
            <person name="Peter M."/>
            <person name="Pfister S."/>
            <person name="Riley R."/>
            <person name="Sitrit Y."/>
            <person name="Stielow J.B."/>
            <person name="Szollosi G."/>
            <person name="Zifcakova L."/>
            <person name="Stursova M."/>
            <person name="Spatafora J.W."/>
            <person name="Tedersoo L."/>
            <person name="Vaario L.M."/>
            <person name="Yamada A."/>
            <person name="Yan M."/>
            <person name="Wang P."/>
            <person name="Xu J."/>
            <person name="Bruns T."/>
            <person name="Baldrian P."/>
            <person name="Vilgalys R."/>
            <person name="Dunand C."/>
            <person name="Henrissat B."/>
            <person name="Grigoriev I.V."/>
            <person name="Hibbett D."/>
            <person name="Nagy L.G."/>
            <person name="Martin F.M."/>
        </authorList>
    </citation>
    <scope>NUCLEOTIDE SEQUENCE</scope>
    <source>
        <strain evidence="1">P2</strain>
    </source>
</reference>
<comment type="caution">
    <text evidence="1">The sequence shown here is derived from an EMBL/GenBank/DDBJ whole genome shotgun (WGS) entry which is preliminary data.</text>
</comment>
<reference evidence="1" key="1">
    <citation type="submission" date="2019-10" db="EMBL/GenBank/DDBJ databases">
        <authorList>
            <consortium name="DOE Joint Genome Institute"/>
            <person name="Kuo A."/>
            <person name="Miyauchi S."/>
            <person name="Kiss E."/>
            <person name="Drula E."/>
            <person name="Kohler A."/>
            <person name="Sanchez-Garcia M."/>
            <person name="Andreopoulos B."/>
            <person name="Barry K.W."/>
            <person name="Bonito G."/>
            <person name="Buee M."/>
            <person name="Carver A."/>
            <person name="Chen C."/>
            <person name="Cichocki N."/>
            <person name="Clum A."/>
            <person name="Culley D."/>
            <person name="Crous P.W."/>
            <person name="Fauchery L."/>
            <person name="Girlanda M."/>
            <person name="Hayes R."/>
            <person name="Keri Z."/>
            <person name="Labutti K."/>
            <person name="Lipzen A."/>
            <person name="Lombard V."/>
            <person name="Magnuson J."/>
            <person name="Maillard F."/>
            <person name="Morin E."/>
            <person name="Murat C."/>
            <person name="Nolan M."/>
            <person name="Ohm R."/>
            <person name="Pangilinan J."/>
            <person name="Pereira M."/>
            <person name="Perotto S."/>
            <person name="Peter M."/>
            <person name="Riley R."/>
            <person name="Sitrit Y."/>
            <person name="Stielow B."/>
            <person name="Szollosi G."/>
            <person name="Zifcakova L."/>
            <person name="Stursova M."/>
            <person name="Spatafora J.W."/>
            <person name="Tedersoo L."/>
            <person name="Vaario L.-M."/>
            <person name="Yamada A."/>
            <person name="Yan M."/>
            <person name="Wang P."/>
            <person name="Xu J."/>
            <person name="Bruns T."/>
            <person name="Baldrian P."/>
            <person name="Vilgalys R."/>
            <person name="Henrissat B."/>
            <person name="Grigoriev I.V."/>
            <person name="Hibbett D."/>
            <person name="Nagy L.G."/>
            <person name="Martin F.M."/>
        </authorList>
    </citation>
    <scope>NUCLEOTIDE SEQUENCE</scope>
    <source>
        <strain evidence="1">P2</strain>
    </source>
</reference>
<organism evidence="1 2">
    <name type="scientific">Thelephora ganbajun</name>
    <name type="common">Ganba fungus</name>
    <dbReference type="NCBI Taxonomy" id="370292"/>
    <lineage>
        <taxon>Eukaryota</taxon>
        <taxon>Fungi</taxon>
        <taxon>Dikarya</taxon>
        <taxon>Basidiomycota</taxon>
        <taxon>Agaricomycotina</taxon>
        <taxon>Agaricomycetes</taxon>
        <taxon>Thelephorales</taxon>
        <taxon>Thelephoraceae</taxon>
        <taxon>Thelephora</taxon>
    </lineage>
</organism>
<evidence type="ECO:0000313" key="1">
    <source>
        <dbReference type="EMBL" id="KAF9645110.1"/>
    </source>
</evidence>
<gene>
    <name evidence="1" type="ORF">BDM02DRAFT_3120800</name>
</gene>
<dbReference type="EMBL" id="MU118104">
    <property type="protein sequence ID" value="KAF9645110.1"/>
    <property type="molecule type" value="Genomic_DNA"/>
</dbReference>
<sequence>MYLSHGEPEGFSPHQPDAVYSTLVTASLSTLLSTLLVSNPMAYFNNNTNFYPTSSTFGEFEEYPFLSQTLDTEGANSQAHHALADHWSMAERSGPMVGSSTGYWATANRKCRRNLFASWCLTRKFPESVVSATAYTTQVDGYGQPSYSGYQWPAVGHQAETYHPGFLSRDTSFADSDVGSVHRGTDPQ</sequence>
<dbReference type="Proteomes" id="UP000886501">
    <property type="component" value="Unassembled WGS sequence"/>
</dbReference>
<accession>A0ACB6Z5V0</accession>